<organism evidence="2">
    <name type="scientific">Pectobacterium versatile</name>
    <dbReference type="NCBI Taxonomy" id="2488639"/>
    <lineage>
        <taxon>Bacteria</taxon>
        <taxon>Pseudomonadati</taxon>
        <taxon>Pseudomonadota</taxon>
        <taxon>Gammaproteobacteria</taxon>
        <taxon>Enterobacterales</taxon>
        <taxon>Pectobacteriaceae</taxon>
        <taxon>Pectobacterium</taxon>
    </lineage>
</organism>
<dbReference type="InterPro" id="IPR014710">
    <property type="entry name" value="RmlC-like_jellyroll"/>
</dbReference>
<evidence type="ECO:0000313" key="2">
    <source>
        <dbReference type="EMBL" id="POY51190.1"/>
    </source>
</evidence>
<evidence type="ECO:0000259" key="1">
    <source>
        <dbReference type="Pfam" id="PF07883"/>
    </source>
</evidence>
<dbReference type="InterPro" id="IPR013096">
    <property type="entry name" value="Cupin_2"/>
</dbReference>
<dbReference type="PANTHER" id="PTHR40112:SF1">
    <property type="entry name" value="H2HPP ISOMERASE"/>
    <property type="match status" value="1"/>
</dbReference>
<accession>A0A855MFR7</accession>
<dbReference type="CDD" id="cd02238">
    <property type="entry name" value="cupin_KdgF"/>
    <property type="match status" value="1"/>
</dbReference>
<sequence length="111" mass="12619">MMRRYFIDDETPWEELGGGIKRKIMTWSDELMMVYVHFDKGAIGTPHFHEIHDQIAYVAAGSFEVVIEGEKRILKTGDAYLAVKNEMHGVVSLEDGSVLIDAFSPKRADFL</sequence>
<feature type="domain" description="Cupin type-2" evidence="1">
    <location>
        <begin position="35"/>
        <end position="97"/>
    </location>
</feature>
<dbReference type="EMBL" id="PDVW01000003">
    <property type="protein sequence ID" value="POY51190.1"/>
    <property type="molecule type" value="Genomic_DNA"/>
</dbReference>
<dbReference type="Pfam" id="PF07883">
    <property type="entry name" value="Cupin_2"/>
    <property type="match status" value="1"/>
</dbReference>
<dbReference type="Gene3D" id="2.60.120.10">
    <property type="entry name" value="Jelly Rolls"/>
    <property type="match status" value="1"/>
</dbReference>
<dbReference type="PANTHER" id="PTHR40112">
    <property type="entry name" value="H2HPP ISOMERASE"/>
    <property type="match status" value="1"/>
</dbReference>
<dbReference type="AlphaFoldDB" id="A0A855MFR7"/>
<dbReference type="SUPFAM" id="SSF51182">
    <property type="entry name" value="RmlC-like cupins"/>
    <property type="match status" value="1"/>
</dbReference>
<dbReference type="PIRSF" id="PIRSF029883">
    <property type="entry name" value="KdgF"/>
    <property type="match status" value="1"/>
</dbReference>
<comment type="caution">
    <text evidence="2">The sequence shown here is derived from an EMBL/GenBank/DDBJ whole genome shotgun (WGS) entry which is preliminary data.</text>
</comment>
<name>A0A855MFR7_9GAMM</name>
<gene>
    <name evidence="2" type="ORF">F131LOC_00701</name>
</gene>
<reference evidence="2" key="1">
    <citation type="submission" date="2017-12" db="EMBL/GenBank/DDBJ databases">
        <title>First report on the novel genomospecies/subspecies of Pectobacterium carotovorum in Russia.</title>
        <authorList>
            <person name="Shirshikov F.V."/>
            <person name="Miroshnikov K."/>
            <person name="Toshakov S.V."/>
            <person name="Kabanova A.P."/>
            <person name="Barannik A.P."/>
            <person name="Shneider M."/>
            <person name="Ignatov A.N."/>
            <person name="Miroshnikov K.A."/>
        </authorList>
    </citation>
    <scope>NUCLEOTIDE SEQUENCE [LARGE SCALE GENOMIC DNA]</scope>
    <source>
        <strain evidence="2">F131</strain>
    </source>
</reference>
<dbReference type="InterPro" id="IPR052535">
    <property type="entry name" value="Bacilysin_H2HPP_isomerase"/>
</dbReference>
<dbReference type="InterPro" id="IPR025499">
    <property type="entry name" value="KdgF"/>
</dbReference>
<proteinExistence type="predicted"/>
<protein>
    <submittedName>
        <fullName evidence="2">Pectin degradation protein</fullName>
    </submittedName>
</protein>
<dbReference type="InterPro" id="IPR011051">
    <property type="entry name" value="RmlC_Cupin_sf"/>
</dbReference>